<name>A0ACB9Y1U1_CHAAC</name>
<organism evidence="1 2">
    <name type="scientific">Chaenocephalus aceratus</name>
    <name type="common">Blackfin icefish</name>
    <name type="synonym">Chaenichthys aceratus</name>
    <dbReference type="NCBI Taxonomy" id="36190"/>
    <lineage>
        <taxon>Eukaryota</taxon>
        <taxon>Metazoa</taxon>
        <taxon>Chordata</taxon>
        <taxon>Craniata</taxon>
        <taxon>Vertebrata</taxon>
        <taxon>Euteleostomi</taxon>
        <taxon>Actinopterygii</taxon>
        <taxon>Neopterygii</taxon>
        <taxon>Teleostei</taxon>
        <taxon>Neoteleostei</taxon>
        <taxon>Acanthomorphata</taxon>
        <taxon>Eupercaria</taxon>
        <taxon>Perciformes</taxon>
        <taxon>Notothenioidei</taxon>
        <taxon>Channichthyidae</taxon>
        <taxon>Chaenocephalus</taxon>
    </lineage>
</organism>
<proteinExistence type="predicted"/>
<protein>
    <submittedName>
        <fullName evidence="1">Uncharacterized protein</fullName>
    </submittedName>
</protein>
<keyword evidence="2" id="KW-1185">Reference proteome</keyword>
<accession>A0ACB9Y1U1</accession>
<dbReference type="EMBL" id="CM043785">
    <property type="protein sequence ID" value="KAI4833429.1"/>
    <property type="molecule type" value="Genomic_DNA"/>
</dbReference>
<reference evidence="1" key="1">
    <citation type="submission" date="2022-05" db="EMBL/GenBank/DDBJ databases">
        <title>Chromosome-level genome of Chaenocephalus aceratus.</title>
        <authorList>
            <person name="Park H."/>
        </authorList>
    </citation>
    <scope>NUCLEOTIDE SEQUENCE</scope>
    <source>
        <strain evidence="1">KU_202001</strain>
    </source>
</reference>
<gene>
    <name evidence="1" type="ORF">KUCAC02_016333</name>
</gene>
<sequence>MALSQVQCLDNHHVNWRVSEGKPEFFYSEDQRLAIEVLVTKAGMRSGTSSERPASGSSSRTGAAAD</sequence>
<dbReference type="Proteomes" id="UP001057452">
    <property type="component" value="Chromosome 1"/>
</dbReference>
<comment type="caution">
    <text evidence="1">The sequence shown here is derived from an EMBL/GenBank/DDBJ whole genome shotgun (WGS) entry which is preliminary data.</text>
</comment>
<evidence type="ECO:0000313" key="1">
    <source>
        <dbReference type="EMBL" id="KAI4833429.1"/>
    </source>
</evidence>
<evidence type="ECO:0000313" key="2">
    <source>
        <dbReference type="Proteomes" id="UP001057452"/>
    </source>
</evidence>